<proteinExistence type="predicted"/>
<reference evidence="7" key="1">
    <citation type="submission" date="2023-02" db="EMBL/GenBank/DDBJ databases">
        <title>Genome of toxic invasive species Heracleum sosnowskyi carries increased number of genes despite the absence of recent whole-genome duplications.</title>
        <authorList>
            <person name="Schelkunov M."/>
            <person name="Shtratnikova V."/>
            <person name="Makarenko M."/>
            <person name="Klepikova A."/>
            <person name="Omelchenko D."/>
            <person name="Novikova G."/>
            <person name="Obukhova E."/>
            <person name="Bogdanov V."/>
            <person name="Penin A."/>
            <person name="Logacheva M."/>
        </authorList>
    </citation>
    <scope>NUCLEOTIDE SEQUENCE</scope>
    <source>
        <strain evidence="7">Hsosn_3</strain>
        <tissue evidence="7">Leaf</tissue>
    </source>
</reference>
<keyword evidence="3" id="KW-0238">DNA-binding</keyword>
<dbReference type="InterPro" id="IPR015300">
    <property type="entry name" value="DNA-bd_pseudobarrel_sf"/>
</dbReference>
<dbReference type="Proteomes" id="UP001237642">
    <property type="component" value="Unassembled WGS sequence"/>
</dbReference>
<dbReference type="EMBL" id="JAUIZM010000008">
    <property type="protein sequence ID" value="KAK1369130.1"/>
    <property type="molecule type" value="Genomic_DNA"/>
</dbReference>
<evidence type="ECO:0000256" key="2">
    <source>
        <dbReference type="ARBA" id="ARBA00023015"/>
    </source>
</evidence>
<feature type="domain" description="TF-B3" evidence="6">
    <location>
        <begin position="501"/>
        <end position="596"/>
    </location>
</feature>
<dbReference type="GO" id="GO:0005634">
    <property type="term" value="C:nucleus"/>
    <property type="evidence" value="ECO:0007669"/>
    <property type="project" value="UniProtKB-SubCell"/>
</dbReference>
<evidence type="ECO:0000256" key="1">
    <source>
        <dbReference type="ARBA" id="ARBA00004123"/>
    </source>
</evidence>
<evidence type="ECO:0000256" key="3">
    <source>
        <dbReference type="ARBA" id="ARBA00023125"/>
    </source>
</evidence>
<dbReference type="Pfam" id="PF02362">
    <property type="entry name" value="B3"/>
    <property type="match status" value="5"/>
</dbReference>
<dbReference type="Gene3D" id="2.40.330.10">
    <property type="entry name" value="DNA-binding pseudobarrel domain"/>
    <property type="match status" value="5"/>
</dbReference>
<keyword evidence="2" id="KW-0805">Transcription regulation</keyword>
<reference evidence="7" key="2">
    <citation type="submission" date="2023-05" db="EMBL/GenBank/DDBJ databases">
        <authorList>
            <person name="Schelkunov M.I."/>
        </authorList>
    </citation>
    <scope>NUCLEOTIDE SEQUENCE</scope>
    <source>
        <strain evidence="7">Hsosn_3</strain>
        <tissue evidence="7">Leaf</tissue>
    </source>
</reference>
<feature type="domain" description="TF-B3" evidence="6">
    <location>
        <begin position="393"/>
        <end position="488"/>
    </location>
</feature>
<protein>
    <recommendedName>
        <fullName evidence="6">TF-B3 domain-containing protein</fullName>
    </recommendedName>
</protein>
<feature type="domain" description="TF-B3" evidence="6">
    <location>
        <begin position="261"/>
        <end position="357"/>
    </location>
</feature>
<evidence type="ECO:0000313" key="7">
    <source>
        <dbReference type="EMBL" id="KAK1369130.1"/>
    </source>
</evidence>
<dbReference type="SUPFAM" id="SSF101936">
    <property type="entry name" value="DNA-binding pseudobarrel domain"/>
    <property type="match status" value="5"/>
</dbReference>
<evidence type="ECO:0000256" key="4">
    <source>
        <dbReference type="ARBA" id="ARBA00023163"/>
    </source>
</evidence>
<dbReference type="InterPro" id="IPR003340">
    <property type="entry name" value="B3_DNA-bd"/>
</dbReference>
<feature type="domain" description="TF-B3" evidence="6">
    <location>
        <begin position="172"/>
        <end position="227"/>
    </location>
</feature>
<evidence type="ECO:0000313" key="8">
    <source>
        <dbReference type="Proteomes" id="UP001237642"/>
    </source>
</evidence>
<keyword evidence="5" id="KW-0539">Nucleus</keyword>
<evidence type="ECO:0000259" key="6">
    <source>
        <dbReference type="PROSITE" id="PS50863"/>
    </source>
</evidence>
<dbReference type="PROSITE" id="PS50863">
    <property type="entry name" value="B3"/>
    <property type="match status" value="5"/>
</dbReference>
<dbReference type="AlphaFoldDB" id="A0AAD8HN19"/>
<comment type="subcellular location">
    <subcellularLocation>
        <location evidence="1">Nucleus</location>
    </subcellularLocation>
</comment>
<dbReference type="PANTHER" id="PTHR31391:SF4">
    <property type="entry name" value="B3 DOMAIN-CONTAINING PROTEIN OS03G0184500"/>
    <property type="match status" value="1"/>
</dbReference>
<dbReference type="InterPro" id="IPR044837">
    <property type="entry name" value="REM16-like"/>
</dbReference>
<sequence length="604" mass="69014">MKLEMPSFPCSDSHAKTNHFFKIILSDTDSQTKLMMPRKFVRKYGKNLDSRISLKAPNGLAWRVNMERHEGDVWLEFARFYSIKFGYLLVFKYRGHCDYKVRVFDPRKSGDCASAIKEAEARALASAEAFRSDKPFFFHVMSRTFVDGKGRGLFNDKVYLQFNDKVYLQVAGKCWQVNCDLKGIGCRLSFGWDRFVKDNSLTAGDVCVFELIDACKKLLQVVIFRATKEPNGDVGSATEESKSQVQDFTSAEDFKSHNPFFVIAMKESYVDGRGRGVVVRKAFETTYQMWKNDDQVILQIEGKTWLVFCDIKWNGCRLRRGWDRFVRDNLLTVGDTCVFELINASEKLLQVFIFRAAKETNCKEINIPQRVKIEAKEARGLTSVNTLTSKYPFFRVKVYPSSLYGPNLGLPQQFIKRYITMDSCIVTLQISDGRTWLVKCTVYKSCTKFSVGWNIFARANQLAVGNVCTFELIDFSTKLLQVFIFRATKETECKEDKIPLRVKINVYPSSLSGGALSLPPNFIKRHITEDSCNVTLQTSNGKSWLVKCTVYKSCTKFSVGWKRFARANKLAAGDVCVFELINSSEKLLNAVIFRNKSSHFKGTL</sequence>
<accession>A0AAD8HN19</accession>
<evidence type="ECO:0000256" key="5">
    <source>
        <dbReference type="ARBA" id="ARBA00023242"/>
    </source>
</evidence>
<gene>
    <name evidence="7" type="ORF">POM88_035222</name>
</gene>
<dbReference type="PANTHER" id="PTHR31391">
    <property type="entry name" value="B3 DOMAIN-CONTAINING PROTEIN OS11G0197600-RELATED"/>
    <property type="match status" value="1"/>
</dbReference>
<dbReference type="CDD" id="cd10017">
    <property type="entry name" value="B3_DNA"/>
    <property type="match status" value="5"/>
</dbReference>
<dbReference type="SMART" id="SM01019">
    <property type="entry name" value="B3"/>
    <property type="match status" value="5"/>
</dbReference>
<name>A0AAD8HN19_9APIA</name>
<organism evidence="7 8">
    <name type="scientific">Heracleum sosnowskyi</name>
    <dbReference type="NCBI Taxonomy" id="360622"/>
    <lineage>
        <taxon>Eukaryota</taxon>
        <taxon>Viridiplantae</taxon>
        <taxon>Streptophyta</taxon>
        <taxon>Embryophyta</taxon>
        <taxon>Tracheophyta</taxon>
        <taxon>Spermatophyta</taxon>
        <taxon>Magnoliopsida</taxon>
        <taxon>eudicotyledons</taxon>
        <taxon>Gunneridae</taxon>
        <taxon>Pentapetalae</taxon>
        <taxon>asterids</taxon>
        <taxon>campanulids</taxon>
        <taxon>Apiales</taxon>
        <taxon>Apiaceae</taxon>
        <taxon>Apioideae</taxon>
        <taxon>apioid superclade</taxon>
        <taxon>Tordylieae</taxon>
        <taxon>Tordyliinae</taxon>
        <taxon>Heracleum</taxon>
    </lineage>
</organism>
<keyword evidence="4" id="KW-0804">Transcription</keyword>
<comment type="caution">
    <text evidence="7">The sequence shown here is derived from an EMBL/GenBank/DDBJ whole genome shotgun (WGS) entry which is preliminary data.</text>
</comment>
<feature type="domain" description="TF-B3" evidence="6">
    <location>
        <begin position="19"/>
        <end position="107"/>
    </location>
</feature>
<keyword evidence="8" id="KW-1185">Reference proteome</keyword>
<dbReference type="GO" id="GO:0003677">
    <property type="term" value="F:DNA binding"/>
    <property type="evidence" value="ECO:0007669"/>
    <property type="project" value="UniProtKB-KW"/>
</dbReference>